<sequence length="92" mass="10297">MSLDTGWRFRPLSRCLGYFRLLVDHFRRYAHILPSKGHLAKINLGSSTLCRGRTTGILLTDQYGGLSSDDHCIGCSGSGSRRVYYSGRQCIL</sequence>
<evidence type="ECO:0000313" key="2">
    <source>
        <dbReference type="Proteomes" id="UP001307889"/>
    </source>
</evidence>
<dbReference type="Proteomes" id="UP001307889">
    <property type="component" value="Chromosome 11"/>
</dbReference>
<name>A0ABN7B693_9HEMI</name>
<organism evidence="1 2">
    <name type="scientific">Nesidiocoris tenuis</name>
    <dbReference type="NCBI Taxonomy" id="355587"/>
    <lineage>
        <taxon>Eukaryota</taxon>
        <taxon>Metazoa</taxon>
        <taxon>Ecdysozoa</taxon>
        <taxon>Arthropoda</taxon>
        <taxon>Hexapoda</taxon>
        <taxon>Insecta</taxon>
        <taxon>Pterygota</taxon>
        <taxon>Neoptera</taxon>
        <taxon>Paraneoptera</taxon>
        <taxon>Hemiptera</taxon>
        <taxon>Heteroptera</taxon>
        <taxon>Panheteroptera</taxon>
        <taxon>Cimicomorpha</taxon>
        <taxon>Miridae</taxon>
        <taxon>Dicyphina</taxon>
        <taxon>Nesidiocoris</taxon>
    </lineage>
</organism>
<gene>
    <name evidence="1" type="ORF">NTJ_12737</name>
</gene>
<keyword evidence="2" id="KW-1185">Reference proteome</keyword>
<evidence type="ECO:0000313" key="1">
    <source>
        <dbReference type="EMBL" id="BES99920.1"/>
    </source>
</evidence>
<reference evidence="1 2" key="1">
    <citation type="submission" date="2023-09" db="EMBL/GenBank/DDBJ databases">
        <title>Nesidiocoris tenuis whole genome shotgun sequence.</title>
        <authorList>
            <person name="Shibata T."/>
            <person name="Shimoda M."/>
            <person name="Kobayashi T."/>
            <person name="Uehara T."/>
        </authorList>
    </citation>
    <scope>NUCLEOTIDE SEQUENCE [LARGE SCALE GENOMIC DNA]</scope>
    <source>
        <strain evidence="1 2">Japan</strain>
    </source>
</reference>
<accession>A0ABN7B693</accession>
<dbReference type="EMBL" id="AP028919">
    <property type="protein sequence ID" value="BES99920.1"/>
    <property type="molecule type" value="Genomic_DNA"/>
</dbReference>
<proteinExistence type="predicted"/>
<protein>
    <submittedName>
        <fullName evidence="1">Integrase core domain</fullName>
    </submittedName>
</protein>